<feature type="domain" description="Helicase ATP-binding" evidence="9">
    <location>
        <begin position="882"/>
        <end position="1042"/>
    </location>
</feature>
<reference evidence="11" key="2">
    <citation type="journal article" date="2023" name="Proc. Natl. Acad. Sci. U.S.A.">
        <title>A global phylogenomic analysis of the shiitake genus Lentinula.</title>
        <authorList>
            <person name="Sierra-Patev S."/>
            <person name="Min B."/>
            <person name="Naranjo-Ortiz M."/>
            <person name="Looney B."/>
            <person name="Konkel Z."/>
            <person name="Slot J.C."/>
            <person name="Sakamoto Y."/>
            <person name="Steenwyk J.L."/>
            <person name="Rokas A."/>
            <person name="Carro J."/>
            <person name="Camarero S."/>
            <person name="Ferreira P."/>
            <person name="Molpeceres G."/>
            <person name="Ruiz-Duenas F.J."/>
            <person name="Serrano A."/>
            <person name="Henrissat B."/>
            <person name="Drula E."/>
            <person name="Hughes K.W."/>
            <person name="Mata J.L."/>
            <person name="Ishikawa N.K."/>
            <person name="Vargas-Isla R."/>
            <person name="Ushijima S."/>
            <person name="Smith C.A."/>
            <person name="Donoghue J."/>
            <person name="Ahrendt S."/>
            <person name="Andreopoulos W."/>
            <person name="He G."/>
            <person name="LaButti K."/>
            <person name="Lipzen A."/>
            <person name="Ng V."/>
            <person name="Riley R."/>
            <person name="Sandor L."/>
            <person name="Barry K."/>
            <person name="Martinez A.T."/>
            <person name="Xiao Y."/>
            <person name="Gibbons J.G."/>
            <person name="Terashima K."/>
            <person name="Grigoriev I.V."/>
            <person name="Hibbett D."/>
        </authorList>
    </citation>
    <scope>NUCLEOTIDE SEQUENCE</scope>
    <source>
        <strain evidence="11">Sp2 HRB7682 ss15</strain>
    </source>
</reference>
<name>A0A9W9A711_9AGAR</name>
<evidence type="ECO:0000313" key="12">
    <source>
        <dbReference type="Proteomes" id="UP001150238"/>
    </source>
</evidence>
<feature type="domain" description="Helicase C-terminal" evidence="10">
    <location>
        <begin position="1071"/>
        <end position="1237"/>
    </location>
</feature>
<dbReference type="EC" id="5.6.2.4" evidence="8"/>
<evidence type="ECO:0000256" key="6">
    <source>
        <dbReference type="ARBA" id="ARBA00023242"/>
    </source>
</evidence>
<sequence>VVDQFGCPECFYNCSTKDMIVKHLKQKHDNTNKKWLNVCIQSLNKGTNRALLRVNPRKTVLTTAEPCLDTEDGFEKLNDEFQSFSWQRSRAGLPIPNARKIHPFLIRTQWHIHVADFETTELRTLVRASDPGEYPLVQRTIHEYFVDCSGLLSLQKTHVSVLELLNSPEPGKINNKPLQAHHQETVTLQQYIALVQKLIISLLRKSQNYQYPQSVALKTALEQLVMDPKLSALHHVLKALWLCRWYDPVDKPNGFPDPTMCFMALIHIRPEGEFSDPKDVPQPIAKLSWAIRLVVLRQVHLAVADEQTTFSSLRAITHYASAIAYSTISPPKIWWDDQECYTSLRYKGRSITETHIHTLFERLQDKIIRLWEDKILGGLSHRVTYGSLADNLTNCEPGYSFLDDVENRFSDHFHDLLRLFFADPQLRKQFFHVPGGSQKWEFNSLRWRVWLADLADLEKHLILAVDMMGGAPARGTEITSVLIRNTPFRVRNMRGLGKFVAMVREYSKTTNIMQADKVIPHAMDAFCADIFIQVHVLARPIAQYLASKLYPNDPGVAVLYGEMAFMDAGKEFSSESLSTTMANSSLPILGWGLKISAWRDVTVAFKRKRCNKTMALLNDDETFELHMQQNGHSIDVNKQHYGTTPFSFLGYPEDVIFAYLMVSTEWQRLFHIVPGGIHLPYSQTSTRNYKHLYDTGFLRTKLFPGPMLSLSETSEKSHDWQIHDTLLEFTRQQQSRDEAHMQEIENLKATITSLQRSNADTQKQNKELHTLLSVALPLLGSLVSNNTVTSQSLSHSVNTITTLAHISNDNLSFIPLVADQQCSPRSCIRVIHVKGELQLRKILDGLPYGKDTEFTYDMICLLKGMYGPSIQWRCQEQRDAVEALLALRTDVVIALGCGVGKTAVILLASLVENGHTIVVTPLVSLLQDWQRRLRTLNIAFEHYAGAQTKTLSGHANIILASADTARGKHWEACLNMLSRPVYRIVVEEVHNHATEASFRRKAFANPYQLRNAGPVQLVLMSASVPVPLLNTLSKSFELRPGFKVFRTPAVKDNVIFIRHKPLGNDSIIAETVTSYIQSWKQAGFHNTDDRYIVYVYSTKQGEALAKCLGCDFYHSASQTYPITDQERRTMLDRWITGDNSTLVSTTALSAGLDCHGIVMAFNIGVPPELITYYQQTHRLVRGEGGVGVCILIPWPKKPVSDRGDKDILALCGREELLDLAYFDISAENFPMRCLRYRITKFLNGRGQTCAAIDATLDPCTGCLPGQYSPAQVLDIY</sequence>
<evidence type="ECO:0000256" key="8">
    <source>
        <dbReference type="ARBA" id="ARBA00034808"/>
    </source>
</evidence>
<dbReference type="Pfam" id="PF00270">
    <property type="entry name" value="DEAD"/>
    <property type="match status" value="1"/>
</dbReference>
<comment type="catalytic activity">
    <reaction evidence="7">
        <text>Couples ATP hydrolysis with the unwinding of duplex DNA by translocating in the 3'-5' direction.</text>
        <dbReference type="EC" id="5.6.2.4"/>
    </reaction>
</comment>
<dbReference type="GO" id="GO:0009378">
    <property type="term" value="F:four-way junction helicase activity"/>
    <property type="evidence" value="ECO:0007669"/>
    <property type="project" value="TreeGrafter"/>
</dbReference>
<dbReference type="AlphaFoldDB" id="A0A9W9A711"/>
<keyword evidence="4" id="KW-0238">DNA-binding</keyword>
<dbReference type="PROSITE" id="PS51192">
    <property type="entry name" value="HELICASE_ATP_BIND_1"/>
    <property type="match status" value="1"/>
</dbReference>
<dbReference type="GO" id="GO:0043138">
    <property type="term" value="F:3'-5' DNA helicase activity"/>
    <property type="evidence" value="ECO:0007669"/>
    <property type="project" value="UniProtKB-EC"/>
</dbReference>
<dbReference type="Proteomes" id="UP001150238">
    <property type="component" value="Unassembled WGS sequence"/>
</dbReference>
<evidence type="ECO:0000256" key="3">
    <source>
        <dbReference type="ARBA" id="ARBA00022840"/>
    </source>
</evidence>
<dbReference type="PROSITE" id="PS51194">
    <property type="entry name" value="HELICASE_CTER"/>
    <property type="match status" value="1"/>
</dbReference>
<evidence type="ECO:0000256" key="5">
    <source>
        <dbReference type="ARBA" id="ARBA00023235"/>
    </source>
</evidence>
<protein>
    <recommendedName>
        <fullName evidence="8">DNA 3'-5' helicase</fullName>
        <ecNumber evidence="8">5.6.2.4</ecNumber>
    </recommendedName>
</protein>
<dbReference type="Gene3D" id="3.40.50.300">
    <property type="entry name" value="P-loop containing nucleotide triphosphate hydrolases"/>
    <property type="match status" value="2"/>
</dbReference>
<evidence type="ECO:0000259" key="9">
    <source>
        <dbReference type="PROSITE" id="PS51192"/>
    </source>
</evidence>
<keyword evidence="3" id="KW-0067">ATP-binding</keyword>
<feature type="non-terminal residue" evidence="11">
    <location>
        <position position="1276"/>
    </location>
</feature>
<dbReference type="GO" id="GO:0005737">
    <property type="term" value="C:cytoplasm"/>
    <property type="evidence" value="ECO:0007669"/>
    <property type="project" value="TreeGrafter"/>
</dbReference>
<proteinExistence type="inferred from homology"/>
<dbReference type="GO" id="GO:0003677">
    <property type="term" value="F:DNA binding"/>
    <property type="evidence" value="ECO:0007669"/>
    <property type="project" value="UniProtKB-KW"/>
</dbReference>
<dbReference type="InterPro" id="IPR011545">
    <property type="entry name" value="DEAD/DEAH_box_helicase_dom"/>
</dbReference>
<dbReference type="InterPro" id="IPR001650">
    <property type="entry name" value="Helicase_C-like"/>
</dbReference>
<dbReference type="PANTHER" id="PTHR13710:SF153">
    <property type="entry name" value="RECQ-LIKE DNA HELICASE BLM"/>
    <property type="match status" value="1"/>
</dbReference>
<keyword evidence="5" id="KW-0413">Isomerase</keyword>
<dbReference type="InterPro" id="IPR027417">
    <property type="entry name" value="P-loop_NTPase"/>
</dbReference>
<dbReference type="InterPro" id="IPR013087">
    <property type="entry name" value="Znf_C2H2_type"/>
</dbReference>
<dbReference type="SMART" id="SM00487">
    <property type="entry name" value="DEXDc"/>
    <property type="match status" value="1"/>
</dbReference>
<evidence type="ECO:0000256" key="4">
    <source>
        <dbReference type="ARBA" id="ARBA00023125"/>
    </source>
</evidence>
<comment type="caution">
    <text evidence="11">The sequence shown here is derived from an EMBL/GenBank/DDBJ whole genome shotgun (WGS) entry which is preliminary data.</text>
</comment>
<dbReference type="GO" id="GO:0005634">
    <property type="term" value="C:nucleus"/>
    <property type="evidence" value="ECO:0007669"/>
    <property type="project" value="TreeGrafter"/>
</dbReference>
<keyword evidence="6" id="KW-0539">Nucleus</keyword>
<dbReference type="Pfam" id="PF00271">
    <property type="entry name" value="Helicase_C"/>
    <property type="match status" value="1"/>
</dbReference>
<organism evidence="11 12">
    <name type="scientific">Lentinula lateritia</name>
    <dbReference type="NCBI Taxonomy" id="40482"/>
    <lineage>
        <taxon>Eukaryota</taxon>
        <taxon>Fungi</taxon>
        <taxon>Dikarya</taxon>
        <taxon>Basidiomycota</taxon>
        <taxon>Agaricomycotina</taxon>
        <taxon>Agaricomycetes</taxon>
        <taxon>Agaricomycetidae</taxon>
        <taxon>Agaricales</taxon>
        <taxon>Marasmiineae</taxon>
        <taxon>Omphalotaceae</taxon>
        <taxon>Lentinula</taxon>
    </lineage>
</organism>
<dbReference type="SUPFAM" id="SSF52540">
    <property type="entry name" value="P-loop containing nucleoside triphosphate hydrolases"/>
    <property type="match status" value="1"/>
</dbReference>
<dbReference type="PANTHER" id="PTHR13710">
    <property type="entry name" value="DNA HELICASE RECQ FAMILY MEMBER"/>
    <property type="match status" value="1"/>
</dbReference>
<dbReference type="GO" id="GO:0000724">
    <property type="term" value="P:double-strand break repair via homologous recombination"/>
    <property type="evidence" value="ECO:0007669"/>
    <property type="project" value="TreeGrafter"/>
</dbReference>
<gene>
    <name evidence="11" type="ORF">C8J55DRAFT_431786</name>
</gene>
<dbReference type="GO" id="GO:0005694">
    <property type="term" value="C:chromosome"/>
    <property type="evidence" value="ECO:0007669"/>
    <property type="project" value="TreeGrafter"/>
</dbReference>
<evidence type="ECO:0000313" key="11">
    <source>
        <dbReference type="EMBL" id="KAJ4475962.1"/>
    </source>
</evidence>
<dbReference type="GO" id="GO:0005524">
    <property type="term" value="F:ATP binding"/>
    <property type="evidence" value="ECO:0007669"/>
    <property type="project" value="UniProtKB-KW"/>
</dbReference>
<evidence type="ECO:0000259" key="10">
    <source>
        <dbReference type="PROSITE" id="PS51194"/>
    </source>
</evidence>
<dbReference type="PROSITE" id="PS00028">
    <property type="entry name" value="ZINC_FINGER_C2H2_1"/>
    <property type="match status" value="1"/>
</dbReference>
<dbReference type="InterPro" id="IPR014001">
    <property type="entry name" value="Helicase_ATP-bd"/>
</dbReference>
<dbReference type="EMBL" id="JANVFS010000021">
    <property type="protein sequence ID" value="KAJ4475962.1"/>
    <property type="molecule type" value="Genomic_DNA"/>
</dbReference>
<evidence type="ECO:0000256" key="7">
    <source>
        <dbReference type="ARBA" id="ARBA00034617"/>
    </source>
</evidence>
<keyword evidence="2" id="KW-0547">Nucleotide-binding</keyword>
<accession>A0A9W9A711</accession>
<reference evidence="11" key="1">
    <citation type="submission" date="2022-08" db="EMBL/GenBank/DDBJ databases">
        <authorList>
            <consortium name="DOE Joint Genome Institute"/>
            <person name="Min B."/>
            <person name="Riley R."/>
            <person name="Sierra-Patev S."/>
            <person name="Naranjo-Ortiz M."/>
            <person name="Looney B."/>
            <person name="Konkel Z."/>
            <person name="Slot J.C."/>
            <person name="Sakamoto Y."/>
            <person name="Steenwyk J.L."/>
            <person name="Rokas A."/>
            <person name="Carro J."/>
            <person name="Camarero S."/>
            <person name="Ferreira P."/>
            <person name="Molpeceres G."/>
            <person name="Ruiz-Duenas F.J."/>
            <person name="Serrano A."/>
            <person name="Henrissat B."/>
            <person name="Drula E."/>
            <person name="Hughes K.W."/>
            <person name="Mata J.L."/>
            <person name="Ishikawa N.K."/>
            <person name="Vargas-Isla R."/>
            <person name="Ushijima S."/>
            <person name="Smith C.A."/>
            <person name="Ahrendt S."/>
            <person name="Andreopoulos W."/>
            <person name="He G."/>
            <person name="Labutti K."/>
            <person name="Lipzen A."/>
            <person name="Ng V."/>
            <person name="Sandor L."/>
            <person name="Barry K."/>
            <person name="Martinez A.T."/>
            <person name="Xiao Y."/>
            <person name="Gibbons J.G."/>
            <person name="Terashima K."/>
            <person name="Hibbett D.S."/>
            <person name="Grigoriev I.V."/>
        </authorList>
    </citation>
    <scope>NUCLEOTIDE SEQUENCE</scope>
    <source>
        <strain evidence="11">Sp2 HRB7682 ss15</strain>
    </source>
</reference>
<evidence type="ECO:0000256" key="2">
    <source>
        <dbReference type="ARBA" id="ARBA00022741"/>
    </source>
</evidence>
<evidence type="ECO:0000256" key="1">
    <source>
        <dbReference type="ARBA" id="ARBA00005446"/>
    </source>
</evidence>
<comment type="similarity">
    <text evidence="1">Belongs to the helicase family. RecQ subfamily.</text>
</comment>